<evidence type="ECO:0000259" key="4">
    <source>
        <dbReference type="PROSITE" id="PS51736"/>
    </source>
</evidence>
<dbReference type="InterPro" id="IPR011109">
    <property type="entry name" value="DNA_bind_recombinase_dom"/>
</dbReference>
<feature type="region of interest" description="Disordered" evidence="3">
    <location>
        <begin position="244"/>
        <end position="272"/>
    </location>
</feature>
<dbReference type="Gene3D" id="3.90.1750.20">
    <property type="entry name" value="Putative Large Serine Recombinase, Chain B, Domain 2"/>
    <property type="match status" value="1"/>
</dbReference>
<keyword evidence="7" id="KW-1185">Reference proteome</keyword>
<organism evidence="6 7">
    <name type="scientific">Demequina muriae</name>
    <dbReference type="NCBI Taxonomy" id="3051664"/>
    <lineage>
        <taxon>Bacteria</taxon>
        <taxon>Bacillati</taxon>
        <taxon>Actinomycetota</taxon>
        <taxon>Actinomycetes</taxon>
        <taxon>Micrococcales</taxon>
        <taxon>Demequinaceae</taxon>
        <taxon>Demequina</taxon>
    </lineage>
</organism>
<dbReference type="PANTHER" id="PTHR30461:SF2">
    <property type="entry name" value="SERINE RECOMBINASE PINE-RELATED"/>
    <property type="match status" value="1"/>
</dbReference>
<dbReference type="RefSeq" id="WP_301141140.1">
    <property type="nucleotide sequence ID" value="NZ_JAUHQA010000001.1"/>
</dbReference>
<dbReference type="CDD" id="cd00338">
    <property type="entry name" value="Ser_Recombinase"/>
    <property type="match status" value="1"/>
</dbReference>
<evidence type="ECO:0000313" key="6">
    <source>
        <dbReference type="EMBL" id="MDN4479902.1"/>
    </source>
</evidence>
<dbReference type="InterPro" id="IPR050639">
    <property type="entry name" value="SSR_resolvase"/>
</dbReference>
<dbReference type="PROSITE" id="PS51737">
    <property type="entry name" value="RECOMBINASE_DNA_BIND"/>
    <property type="match status" value="1"/>
</dbReference>
<dbReference type="SMART" id="SM00857">
    <property type="entry name" value="Resolvase"/>
    <property type="match status" value="1"/>
</dbReference>
<feature type="compositionally biased region" description="Basic and acidic residues" evidence="3">
    <location>
        <begin position="13"/>
        <end position="32"/>
    </location>
</feature>
<feature type="domain" description="Recombinase" evidence="5">
    <location>
        <begin position="165"/>
        <end position="313"/>
    </location>
</feature>
<feature type="compositionally biased region" description="Basic and acidic residues" evidence="3">
    <location>
        <begin position="263"/>
        <end position="272"/>
    </location>
</feature>
<accession>A0ABT8GEP1</accession>
<evidence type="ECO:0000313" key="7">
    <source>
        <dbReference type="Proteomes" id="UP001172708"/>
    </source>
</evidence>
<dbReference type="PROSITE" id="PS51736">
    <property type="entry name" value="RECOMBINASES_3"/>
    <property type="match status" value="1"/>
</dbReference>
<dbReference type="PANTHER" id="PTHR30461">
    <property type="entry name" value="DNA-INVERTASE FROM LAMBDOID PROPHAGE"/>
    <property type="match status" value="1"/>
</dbReference>
<dbReference type="InterPro" id="IPR006119">
    <property type="entry name" value="Resolv_N"/>
</dbReference>
<dbReference type="InterPro" id="IPR025827">
    <property type="entry name" value="Zn_ribbon_recom_dom"/>
</dbReference>
<dbReference type="Pfam" id="PF00239">
    <property type="entry name" value="Resolvase"/>
    <property type="match status" value="1"/>
</dbReference>
<evidence type="ECO:0000259" key="5">
    <source>
        <dbReference type="PROSITE" id="PS51737"/>
    </source>
</evidence>
<evidence type="ECO:0000256" key="2">
    <source>
        <dbReference type="ARBA" id="ARBA00023172"/>
    </source>
</evidence>
<feature type="domain" description="Resolvase/invertase-type recombinase catalytic" evidence="4">
    <location>
        <begin position="6"/>
        <end position="157"/>
    </location>
</feature>
<keyword evidence="2" id="KW-0233">DNA recombination</keyword>
<feature type="region of interest" description="Disordered" evidence="3">
    <location>
        <begin position="1"/>
        <end position="32"/>
    </location>
</feature>
<reference evidence="6" key="1">
    <citation type="submission" date="2023-06" db="EMBL/GenBank/DDBJ databases">
        <title>Egi l300058.</title>
        <authorList>
            <person name="Gao L."/>
            <person name="Fang B.-Z."/>
            <person name="Li W.-J."/>
        </authorList>
    </citation>
    <scope>NUCLEOTIDE SEQUENCE</scope>
    <source>
        <strain evidence="6">EGI L300058</strain>
    </source>
</reference>
<dbReference type="InterPro" id="IPR036162">
    <property type="entry name" value="Resolvase-like_N_sf"/>
</dbReference>
<dbReference type="EMBL" id="JAUHQA010000001">
    <property type="protein sequence ID" value="MDN4479902.1"/>
    <property type="molecule type" value="Genomic_DNA"/>
</dbReference>
<name>A0ABT8GEP1_9MICO</name>
<sequence length="565" mass="62403">MATTRRAITLGRQSREREDKSAGSPEMQKRETRRFVEEKGWDFVEHFEDLGRSGWDKEAPRPGLDAALAAIEDRTADTLVVYRLDRLTRQGLMEAASLLKRITDAGGRLVSATESDIDVSSSMGAMQFAMLSAFAKQESENISTRTRKTKAELRLAGSHMSGQPPYGMRAVRAANGRLVVRMLEPYEAEAKHVRDAFSAVRDGRSIAEVAREMNARGLRTRPTSKRPDGAEWTTSALSRLLRNPTIAGYMPETRSQPAGSGRASRDGATPRDERGRIAIARDADNNLFQPWAPIVDPGQWHELQDALDKRPRLRGKTKTPSLLGGNGLLRCAECGGPMFADRARTRAAYRCSWHRTGRTRLECPGVSVALDPTDDFVALAVFSRLATLAPTPMGPDDDDSLRDEDAALLLTLTERFAAREEDPETTALRARLRETIAQLEGALYRLDDDRQEGFYDGALGTERYRRQSATLSAKYAKATEALEQVPVATGNGLVPWLDALSTTQDPNEGPLGDGSIWAKWDVAERRDFLALVIDHVRVRKGTRNGGVFDAASRLEIRWATGPSTP</sequence>
<dbReference type="InterPro" id="IPR038109">
    <property type="entry name" value="DNA_bind_recomb_sf"/>
</dbReference>
<comment type="caution">
    <text evidence="6">The sequence shown here is derived from an EMBL/GenBank/DDBJ whole genome shotgun (WGS) entry which is preliminary data.</text>
</comment>
<proteinExistence type="predicted"/>
<evidence type="ECO:0000256" key="1">
    <source>
        <dbReference type="ARBA" id="ARBA00023125"/>
    </source>
</evidence>
<keyword evidence="1" id="KW-0238">DNA-binding</keyword>
<dbReference type="Gene3D" id="3.40.50.1390">
    <property type="entry name" value="Resolvase, N-terminal catalytic domain"/>
    <property type="match status" value="1"/>
</dbReference>
<protein>
    <submittedName>
        <fullName evidence="6">Recombinase family protein</fullName>
    </submittedName>
</protein>
<evidence type="ECO:0000256" key="3">
    <source>
        <dbReference type="SAM" id="MobiDB-lite"/>
    </source>
</evidence>
<dbReference type="SUPFAM" id="SSF53041">
    <property type="entry name" value="Resolvase-like"/>
    <property type="match status" value="1"/>
</dbReference>
<gene>
    <name evidence="6" type="ORF">QQX02_03070</name>
</gene>
<dbReference type="Pfam" id="PF07508">
    <property type="entry name" value="Recombinase"/>
    <property type="match status" value="1"/>
</dbReference>
<dbReference type="Proteomes" id="UP001172708">
    <property type="component" value="Unassembled WGS sequence"/>
</dbReference>
<dbReference type="Pfam" id="PF13408">
    <property type="entry name" value="Zn_ribbon_recom"/>
    <property type="match status" value="1"/>
</dbReference>